<dbReference type="RefSeq" id="WP_154478244.1">
    <property type="nucleotide sequence ID" value="NZ_VULY01000018.1"/>
</dbReference>
<dbReference type="Gene3D" id="1.10.10.10">
    <property type="entry name" value="Winged helix-like DNA-binding domain superfamily/Winged helix DNA-binding domain"/>
    <property type="match status" value="1"/>
</dbReference>
<dbReference type="GO" id="GO:0003677">
    <property type="term" value="F:DNA binding"/>
    <property type="evidence" value="ECO:0007669"/>
    <property type="project" value="UniProtKB-KW"/>
</dbReference>
<sequence length="234" mass="26538">MEFKKIVSPTLKEIFIEHIQTMILSGEIRVGDPLPPERTISQQMGISRSVVNSGIIELERMGFLEVRPRIGTFVADYRRKGTLETLKAIMHYNRGRLREGEIRSILQVRDSLDRLAISCLIQDNPDYDLSILKEKAEAIGSAPTGSAAALAAFEFQHELAIASGNSLLPLIFRSFYSSILSLWERFCDLHGIQKLYAVSITLYEYIERKDIEGANAWLLLCTQDVIHGNSRIYY</sequence>
<keyword evidence="3" id="KW-0804">Transcription</keyword>
<dbReference type="InterPro" id="IPR036388">
    <property type="entry name" value="WH-like_DNA-bd_sf"/>
</dbReference>
<keyword evidence="2" id="KW-0238">DNA-binding</keyword>
<feature type="domain" description="HTH gntR-type" evidence="4">
    <location>
        <begin position="9"/>
        <end position="77"/>
    </location>
</feature>
<evidence type="ECO:0000259" key="4">
    <source>
        <dbReference type="PROSITE" id="PS50949"/>
    </source>
</evidence>
<evidence type="ECO:0000313" key="6">
    <source>
        <dbReference type="Proteomes" id="UP000434409"/>
    </source>
</evidence>
<evidence type="ECO:0000313" key="5">
    <source>
        <dbReference type="EMBL" id="MSR94520.1"/>
    </source>
</evidence>
<dbReference type="SUPFAM" id="SSF48008">
    <property type="entry name" value="GntR ligand-binding domain-like"/>
    <property type="match status" value="1"/>
</dbReference>
<dbReference type="CDD" id="cd07377">
    <property type="entry name" value="WHTH_GntR"/>
    <property type="match status" value="1"/>
</dbReference>
<keyword evidence="6" id="KW-1185">Reference proteome</keyword>
<name>A0A6N7V324_9FIRM</name>
<proteinExistence type="predicted"/>
<dbReference type="InterPro" id="IPR036390">
    <property type="entry name" value="WH_DNA-bd_sf"/>
</dbReference>
<keyword evidence="1" id="KW-0805">Transcription regulation</keyword>
<dbReference type="PANTHER" id="PTHR43537:SF5">
    <property type="entry name" value="UXU OPERON TRANSCRIPTIONAL REGULATOR"/>
    <property type="match status" value="1"/>
</dbReference>
<gene>
    <name evidence="5" type="ORF">FYJ34_09690</name>
</gene>
<evidence type="ECO:0000256" key="2">
    <source>
        <dbReference type="ARBA" id="ARBA00023125"/>
    </source>
</evidence>
<dbReference type="AlphaFoldDB" id="A0A6N7V324"/>
<dbReference type="SUPFAM" id="SSF46785">
    <property type="entry name" value="Winged helix' DNA-binding domain"/>
    <property type="match status" value="1"/>
</dbReference>
<dbReference type="Pfam" id="PF00392">
    <property type="entry name" value="GntR"/>
    <property type="match status" value="1"/>
</dbReference>
<dbReference type="InterPro" id="IPR000524">
    <property type="entry name" value="Tscrpt_reg_HTH_GntR"/>
</dbReference>
<organism evidence="5 6">
    <name type="scientific">Suipraeoptans intestinalis</name>
    <dbReference type="NCBI Taxonomy" id="2606628"/>
    <lineage>
        <taxon>Bacteria</taxon>
        <taxon>Bacillati</taxon>
        <taxon>Bacillota</taxon>
        <taxon>Clostridia</taxon>
        <taxon>Lachnospirales</taxon>
        <taxon>Lachnospiraceae</taxon>
        <taxon>Suipraeoptans</taxon>
    </lineage>
</organism>
<dbReference type="Gene3D" id="1.20.120.530">
    <property type="entry name" value="GntR ligand-binding domain-like"/>
    <property type="match status" value="1"/>
</dbReference>
<dbReference type="GO" id="GO:0003700">
    <property type="term" value="F:DNA-binding transcription factor activity"/>
    <property type="evidence" value="ECO:0007669"/>
    <property type="project" value="InterPro"/>
</dbReference>
<dbReference type="PANTHER" id="PTHR43537">
    <property type="entry name" value="TRANSCRIPTIONAL REGULATOR, GNTR FAMILY"/>
    <property type="match status" value="1"/>
</dbReference>
<protein>
    <submittedName>
        <fullName evidence="5">FadR family transcriptional regulator</fullName>
    </submittedName>
</protein>
<comment type="caution">
    <text evidence="5">The sequence shown here is derived from an EMBL/GenBank/DDBJ whole genome shotgun (WGS) entry which is preliminary data.</text>
</comment>
<reference evidence="5 6" key="1">
    <citation type="submission" date="2019-08" db="EMBL/GenBank/DDBJ databases">
        <title>In-depth cultivation of the pig gut microbiome towards novel bacterial diversity and tailored functional studies.</title>
        <authorList>
            <person name="Wylensek D."/>
            <person name="Hitch T.C.A."/>
            <person name="Clavel T."/>
        </authorList>
    </citation>
    <scope>NUCLEOTIDE SEQUENCE [LARGE SCALE GENOMIC DNA]</scope>
    <source>
        <strain evidence="5 6">68-1-5</strain>
    </source>
</reference>
<dbReference type="PRINTS" id="PR00035">
    <property type="entry name" value="HTHGNTR"/>
</dbReference>
<dbReference type="PROSITE" id="PS50949">
    <property type="entry name" value="HTH_GNTR"/>
    <property type="match status" value="1"/>
</dbReference>
<evidence type="ECO:0000256" key="3">
    <source>
        <dbReference type="ARBA" id="ARBA00023163"/>
    </source>
</evidence>
<dbReference type="EMBL" id="VULY01000018">
    <property type="protein sequence ID" value="MSR94520.1"/>
    <property type="molecule type" value="Genomic_DNA"/>
</dbReference>
<accession>A0A6N7V324</accession>
<dbReference type="Proteomes" id="UP000434409">
    <property type="component" value="Unassembled WGS sequence"/>
</dbReference>
<dbReference type="SMART" id="SM00345">
    <property type="entry name" value="HTH_GNTR"/>
    <property type="match status" value="1"/>
</dbReference>
<dbReference type="InterPro" id="IPR008920">
    <property type="entry name" value="TF_FadR/GntR_C"/>
</dbReference>
<evidence type="ECO:0000256" key="1">
    <source>
        <dbReference type="ARBA" id="ARBA00023015"/>
    </source>
</evidence>